<accession>A0A7D5E8M2</accession>
<gene>
    <name evidence="3" type="ORF">HWN40_09880</name>
</gene>
<evidence type="ECO:0000256" key="2">
    <source>
        <dbReference type="SAM" id="Phobius"/>
    </source>
</evidence>
<dbReference type="AlphaFoldDB" id="A0A7D5E8M2"/>
<keyword evidence="2" id="KW-0472">Membrane</keyword>
<evidence type="ECO:0000256" key="1">
    <source>
        <dbReference type="SAM" id="MobiDB-lite"/>
    </source>
</evidence>
<dbReference type="GeneID" id="55821985"/>
<keyword evidence="2" id="KW-1133">Transmembrane helix</keyword>
<dbReference type="EMBL" id="CP058215">
    <property type="protein sequence ID" value="QLC50519.1"/>
    <property type="molecule type" value="Genomic_DNA"/>
</dbReference>
<name>A0A7D5E8M2_9EURY</name>
<sequence length="222" mass="24826">MQQVHINRLGVNSIEFDTDTVEIPLSPGEERSFEIVMINYGAPTHVNLAVSDSLFENITILEDNPYVRHEEYIPLIARISYDGRIYTQGQVFVTVGYGSKKESFNLNIGSPGPDESNFSVDVDESLSSPKKSSSPVVSRKREWGTHLPKISLQMLESTVKLASSRSLYLMAALLIVISATMLALTFTSIDLEPLFGFYQAVFYSILLTSFMAFLLIKLPIFK</sequence>
<proteinExistence type="predicted"/>
<keyword evidence="2" id="KW-0812">Transmembrane</keyword>
<dbReference type="Proteomes" id="UP000509594">
    <property type="component" value="Chromosome"/>
</dbReference>
<organism evidence="3 4">
    <name type="scientific">Methanolobus zinderi</name>
    <dbReference type="NCBI Taxonomy" id="536044"/>
    <lineage>
        <taxon>Archaea</taxon>
        <taxon>Methanobacteriati</taxon>
        <taxon>Methanobacteriota</taxon>
        <taxon>Stenosarchaea group</taxon>
        <taxon>Methanomicrobia</taxon>
        <taxon>Methanosarcinales</taxon>
        <taxon>Methanosarcinaceae</taxon>
        <taxon>Methanolobus</taxon>
    </lineage>
</organism>
<reference evidence="3 4" key="1">
    <citation type="submission" date="2020-06" db="EMBL/GenBank/DDBJ databases">
        <title>Methanolobus halotolerans sp. nov., isolated from a saline lake Tus in Siberia.</title>
        <authorList>
            <person name="Shen Y."/>
            <person name="Chen S.-C."/>
            <person name="Lai M.-C."/>
            <person name="Huang H.-H."/>
            <person name="Chiu H.-H."/>
            <person name="Tang S.-L."/>
            <person name="Rogozin D.Y."/>
            <person name="Degermendzhy A.G."/>
        </authorList>
    </citation>
    <scope>NUCLEOTIDE SEQUENCE [LARGE SCALE GENOMIC DNA]</scope>
    <source>
        <strain evidence="3 4">DSM 21339</strain>
    </source>
</reference>
<dbReference type="InterPro" id="IPR055946">
    <property type="entry name" value="DUF7524"/>
</dbReference>
<feature type="region of interest" description="Disordered" evidence="1">
    <location>
        <begin position="119"/>
        <end position="140"/>
    </location>
</feature>
<protein>
    <submittedName>
        <fullName evidence="3">Uncharacterized protein</fullName>
    </submittedName>
</protein>
<dbReference type="RefSeq" id="WP_176965575.1">
    <property type="nucleotide sequence ID" value="NZ_CP058215.1"/>
</dbReference>
<feature type="transmembrane region" description="Helical" evidence="2">
    <location>
        <begin position="167"/>
        <end position="189"/>
    </location>
</feature>
<dbReference type="Pfam" id="PF24368">
    <property type="entry name" value="DUF7524"/>
    <property type="match status" value="1"/>
</dbReference>
<feature type="transmembrane region" description="Helical" evidence="2">
    <location>
        <begin position="195"/>
        <end position="216"/>
    </location>
</feature>
<keyword evidence="4" id="KW-1185">Reference proteome</keyword>
<feature type="compositionally biased region" description="Low complexity" evidence="1">
    <location>
        <begin position="127"/>
        <end position="137"/>
    </location>
</feature>
<dbReference type="KEGG" id="mzi:HWN40_09880"/>
<evidence type="ECO:0000313" key="3">
    <source>
        <dbReference type="EMBL" id="QLC50519.1"/>
    </source>
</evidence>
<evidence type="ECO:0000313" key="4">
    <source>
        <dbReference type="Proteomes" id="UP000509594"/>
    </source>
</evidence>
<dbReference type="OrthoDB" id="282430at2157"/>